<gene>
    <name evidence="2" type="ORF">PCC79_14285</name>
</gene>
<protein>
    <submittedName>
        <fullName evidence="2">DUF1707 domain-containing protein</fullName>
    </submittedName>
</protein>
<proteinExistence type="predicted"/>
<accession>A0ABZ3C5J0</accession>
<organism evidence="2 3">
    <name type="scientific">Propioniciclava soli</name>
    <dbReference type="NCBI Taxonomy" id="2775081"/>
    <lineage>
        <taxon>Bacteria</taxon>
        <taxon>Bacillati</taxon>
        <taxon>Actinomycetota</taxon>
        <taxon>Actinomycetes</taxon>
        <taxon>Propionibacteriales</taxon>
        <taxon>Propionibacteriaceae</taxon>
        <taxon>Propioniciclava</taxon>
    </lineage>
</organism>
<dbReference type="PANTHER" id="PTHR40763">
    <property type="entry name" value="MEMBRANE PROTEIN-RELATED"/>
    <property type="match status" value="1"/>
</dbReference>
<dbReference type="InterPro" id="IPR012551">
    <property type="entry name" value="DUF1707_SHOCT-like"/>
</dbReference>
<evidence type="ECO:0000259" key="1">
    <source>
        <dbReference type="Pfam" id="PF08044"/>
    </source>
</evidence>
<dbReference type="EMBL" id="CP115965">
    <property type="protein sequence ID" value="WZW98047.1"/>
    <property type="molecule type" value="Genomic_DNA"/>
</dbReference>
<name>A0ABZ3C5J0_9ACTN</name>
<evidence type="ECO:0000313" key="2">
    <source>
        <dbReference type="EMBL" id="WZW98047.1"/>
    </source>
</evidence>
<keyword evidence="3" id="KW-1185">Reference proteome</keyword>
<dbReference type="Pfam" id="PF08044">
    <property type="entry name" value="DUF1707"/>
    <property type="match status" value="1"/>
</dbReference>
<evidence type="ECO:0000313" key="3">
    <source>
        <dbReference type="Proteomes" id="UP001434337"/>
    </source>
</evidence>
<dbReference type="Proteomes" id="UP001434337">
    <property type="component" value="Chromosome"/>
</dbReference>
<feature type="domain" description="DUF1707" evidence="1">
    <location>
        <begin position="13"/>
        <end position="64"/>
    </location>
</feature>
<dbReference type="RefSeq" id="WP_342372211.1">
    <property type="nucleotide sequence ID" value="NZ_CP115965.1"/>
</dbReference>
<reference evidence="2 3" key="1">
    <citation type="journal article" date="2023" name="Environ Microbiome">
        <title>A coral-associated actinobacterium mitigates coral bleaching under heat stress.</title>
        <authorList>
            <person name="Li J."/>
            <person name="Zou Y."/>
            <person name="Li Q."/>
            <person name="Zhang J."/>
            <person name="Bourne D.G."/>
            <person name="Lyu Y."/>
            <person name="Liu C."/>
            <person name="Zhang S."/>
        </authorList>
    </citation>
    <scope>NUCLEOTIDE SEQUENCE [LARGE SCALE GENOMIC DNA]</scope>
    <source>
        <strain evidence="2 3">SCSIO 13291</strain>
    </source>
</reference>
<sequence>MTVSPDPRQPGHMRVGDADRGIVADLLSAAYAEGRLTRDEHGTRLEQAMAARTFDDLRGLTADLVPATNTGRTIGAFSSSGSAQIDRTAGSSEADTSFAIFGGVERKGPWHVRRHVSNITLFGGTEFDLRDATFESDVVEMNLFCAFGGVDITVPEGVNVRNETVAIFGGTSVSRVHPVPGAPTVVLKGLVLFGGVDAKGPRTKKRDR</sequence>
<dbReference type="PANTHER" id="PTHR40763:SF5">
    <property type="entry name" value="MEMBRANE PROTEIN"/>
    <property type="match status" value="1"/>
</dbReference>